<evidence type="ECO:0000313" key="2">
    <source>
        <dbReference type="EMBL" id="OPJ64023.1"/>
    </source>
</evidence>
<dbReference type="AlphaFoldDB" id="A0A1V4IVV2"/>
<gene>
    <name evidence="2" type="ORF">CLORY_08950</name>
</gene>
<name>A0A1V4IVV2_9CLOT</name>
<evidence type="ECO:0000313" key="3">
    <source>
        <dbReference type="Proteomes" id="UP000190080"/>
    </source>
</evidence>
<organism evidence="2 3">
    <name type="scientific">Clostridium oryzae</name>
    <dbReference type="NCBI Taxonomy" id="1450648"/>
    <lineage>
        <taxon>Bacteria</taxon>
        <taxon>Bacillati</taxon>
        <taxon>Bacillota</taxon>
        <taxon>Clostridia</taxon>
        <taxon>Eubacteriales</taxon>
        <taxon>Clostridiaceae</taxon>
        <taxon>Clostridium</taxon>
    </lineage>
</organism>
<protein>
    <recommendedName>
        <fullName evidence="1">DUF4351 domain-containing protein</fullName>
    </recommendedName>
</protein>
<dbReference type="STRING" id="1450648.CLORY_08950"/>
<dbReference type="EMBL" id="MZGV01000006">
    <property type="protein sequence ID" value="OPJ64023.1"/>
    <property type="molecule type" value="Genomic_DNA"/>
</dbReference>
<comment type="caution">
    <text evidence="2">The sequence shown here is derived from an EMBL/GenBank/DDBJ whole genome shotgun (WGS) entry which is preliminary data.</text>
</comment>
<keyword evidence="3" id="KW-1185">Reference proteome</keyword>
<dbReference type="Pfam" id="PF14261">
    <property type="entry name" value="DUF4351"/>
    <property type="match status" value="1"/>
</dbReference>
<proteinExistence type="predicted"/>
<evidence type="ECO:0000259" key="1">
    <source>
        <dbReference type="Pfam" id="PF14261"/>
    </source>
</evidence>
<reference evidence="2 3" key="1">
    <citation type="submission" date="2017-03" db="EMBL/GenBank/DDBJ databases">
        <title>Genome sequence of Clostridium oryzae DSM 28571.</title>
        <authorList>
            <person name="Poehlein A."/>
            <person name="Daniel R."/>
        </authorList>
    </citation>
    <scope>NUCLEOTIDE SEQUENCE [LARGE SCALE GENOMIC DNA]</scope>
    <source>
        <strain evidence="2 3">DSM 28571</strain>
    </source>
</reference>
<accession>A0A1V4IVV2</accession>
<dbReference type="InterPro" id="IPR025587">
    <property type="entry name" value="DUF4351"/>
</dbReference>
<feature type="domain" description="DUF4351" evidence="1">
    <location>
        <begin position="69"/>
        <end position="126"/>
    </location>
</feature>
<dbReference type="Proteomes" id="UP000190080">
    <property type="component" value="Unassembled WGS sequence"/>
</dbReference>
<sequence>MSSKENKSKRALEGIELADAIEDEDSKLKCLTLLYALFDKFGDIASKSKFKEVFSMTEIGRMIREDGIKEGKIEGKAELLVNLLIKKFKKLPDEYIKKIKELPVEKMDVIATEIFDLNSVEDLEKYI</sequence>